<name>V9KZR2_CALMI</name>
<feature type="compositionally biased region" description="Low complexity" evidence="1">
    <location>
        <begin position="163"/>
        <end position="173"/>
    </location>
</feature>
<reference evidence="2" key="1">
    <citation type="journal article" date="2014" name="Nature">
        <title>Elephant shark genome provides unique insights into gnathostome evolution.</title>
        <authorList>
            <consortium name="International Elephant Shark Genome Sequencing Consortium"/>
            <person name="Venkatesh B."/>
            <person name="Lee A.P."/>
            <person name="Ravi V."/>
            <person name="Maurya A.K."/>
            <person name="Lian M.M."/>
            <person name="Swann J.B."/>
            <person name="Ohta Y."/>
            <person name="Flajnik M.F."/>
            <person name="Sutoh Y."/>
            <person name="Kasahara M."/>
            <person name="Hoon S."/>
            <person name="Gangu V."/>
            <person name="Roy S.W."/>
            <person name="Irimia M."/>
            <person name="Korzh V."/>
            <person name="Kondrychyn I."/>
            <person name="Lim Z.W."/>
            <person name="Tay B.H."/>
            <person name="Tohari S."/>
            <person name="Kong K.W."/>
            <person name="Ho S."/>
            <person name="Lorente-Galdos B."/>
            <person name="Quilez J."/>
            <person name="Marques-Bonet T."/>
            <person name="Raney B.J."/>
            <person name="Ingham P.W."/>
            <person name="Tay A."/>
            <person name="Hillier L.W."/>
            <person name="Minx P."/>
            <person name="Boehm T."/>
            <person name="Wilson R.K."/>
            <person name="Brenner S."/>
            <person name="Warren W.C."/>
        </authorList>
    </citation>
    <scope>NUCLEOTIDE SEQUENCE</scope>
    <source>
        <tissue evidence="2">Testis</tissue>
    </source>
</reference>
<dbReference type="InterPro" id="IPR027816">
    <property type="entry name" value="MAJIN"/>
</dbReference>
<feature type="region of interest" description="Disordered" evidence="1">
    <location>
        <begin position="114"/>
        <end position="230"/>
    </location>
</feature>
<dbReference type="GO" id="GO:0005637">
    <property type="term" value="C:nuclear inner membrane"/>
    <property type="evidence" value="ECO:0007669"/>
    <property type="project" value="TreeGrafter"/>
</dbReference>
<accession>V9KZR2</accession>
<dbReference type="PANTHER" id="PTHR35824">
    <property type="entry name" value="MEMBRANE-ANCHORED JUNCTION PROTEIN MAJIN"/>
    <property type="match status" value="1"/>
</dbReference>
<dbReference type="GO" id="GO:0007129">
    <property type="term" value="P:homologous chromosome pairing at meiosis"/>
    <property type="evidence" value="ECO:0007669"/>
    <property type="project" value="TreeGrafter"/>
</dbReference>
<dbReference type="GO" id="GO:0003677">
    <property type="term" value="F:DNA binding"/>
    <property type="evidence" value="ECO:0007669"/>
    <property type="project" value="InterPro"/>
</dbReference>
<organism evidence="2">
    <name type="scientific">Callorhinchus milii</name>
    <name type="common">Ghost shark</name>
    <dbReference type="NCBI Taxonomy" id="7868"/>
    <lineage>
        <taxon>Eukaryota</taxon>
        <taxon>Metazoa</taxon>
        <taxon>Chordata</taxon>
        <taxon>Craniata</taxon>
        <taxon>Vertebrata</taxon>
        <taxon>Chondrichthyes</taxon>
        <taxon>Holocephali</taxon>
        <taxon>Chimaeriformes</taxon>
        <taxon>Callorhinchidae</taxon>
        <taxon>Callorhinchus</taxon>
    </lineage>
</organism>
<evidence type="ECO:0000313" key="2">
    <source>
        <dbReference type="EMBL" id="AFP03987.1"/>
    </source>
</evidence>
<evidence type="ECO:0000256" key="1">
    <source>
        <dbReference type="SAM" id="MobiDB-lite"/>
    </source>
</evidence>
<dbReference type="Pfam" id="PF15077">
    <property type="entry name" value="MAJIN"/>
    <property type="match status" value="1"/>
</dbReference>
<proteinExistence type="evidence at transcript level"/>
<feature type="compositionally biased region" description="Polar residues" evidence="1">
    <location>
        <begin position="218"/>
        <end position="228"/>
    </location>
</feature>
<protein>
    <submittedName>
        <fullName evidence="2">Uncharacterized protein</fullName>
    </submittedName>
</protein>
<dbReference type="EMBL" id="JW871469">
    <property type="protein sequence ID" value="AFP03987.1"/>
    <property type="molecule type" value="mRNA"/>
</dbReference>
<feature type="compositionally biased region" description="Basic and acidic residues" evidence="1">
    <location>
        <begin position="144"/>
        <end position="153"/>
    </location>
</feature>
<dbReference type="GO" id="GO:0070197">
    <property type="term" value="P:meiotic attachment of telomere to nuclear envelope"/>
    <property type="evidence" value="ECO:0007669"/>
    <property type="project" value="TreeGrafter"/>
</dbReference>
<dbReference type="PANTHER" id="PTHR35824:SF1">
    <property type="entry name" value="MEMBRANE-ANCHORED JUNCTION PROTEIN"/>
    <property type="match status" value="1"/>
</dbReference>
<sequence>MALKWFTYPLAETRFLHAGRSVYKFKMRYSSHIREGLGVDRKQIQVELEGAIRAVLGNLDALQPFATVHFNIFPYKSEWERLSELRFKQGDKTLISYPYVCMLYVEPRSPDPHRFYPGSMKDPVERPAAKGGATTGAERTKKRKGEEAPDQPRKRFRKSGKENTAPANTNTATGGRWSERQLQPAWDVSSQRAHALSAKPADATPGWRKGGAKERGTSQRASTPNSPEAATGGILQFFSSAFPFRLIFGSRRPL</sequence>
<dbReference type="AlphaFoldDB" id="V9KZR2"/>